<accession>A0ABQ5QZF2</accession>
<keyword evidence="8" id="KW-0812">Transmembrane</keyword>
<feature type="transmembrane region" description="Helical" evidence="8">
    <location>
        <begin position="118"/>
        <end position="143"/>
    </location>
</feature>
<evidence type="ECO:0000259" key="9">
    <source>
        <dbReference type="Pfam" id="PF01447"/>
    </source>
</evidence>
<feature type="transmembrane region" description="Helical" evidence="8">
    <location>
        <begin position="12"/>
        <end position="31"/>
    </location>
</feature>
<evidence type="ECO:0000256" key="1">
    <source>
        <dbReference type="ARBA" id="ARBA00009388"/>
    </source>
</evidence>
<evidence type="ECO:0000256" key="3">
    <source>
        <dbReference type="ARBA" id="ARBA00022723"/>
    </source>
</evidence>
<feature type="transmembrane region" description="Helical" evidence="8">
    <location>
        <begin position="188"/>
        <end position="207"/>
    </location>
</feature>
<evidence type="ECO:0000256" key="5">
    <source>
        <dbReference type="ARBA" id="ARBA00022801"/>
    </source>
</evidence>
<evidence type="ECO:0000259" key="11">
    <source>
        <dbReference type="Pfam" id="PF07504"/>
    </source>
</evidence>
<protein>
    <submittedName>
        <fullName evidence="12">Uncharacterized protein</fullName>
    </submittedName>
</protein>
<dbReference type="Pfam" id="PF01447">
    <property type="entry name" value="Peptidase_M4"/>
    <property type="match status" value="1"/>
</dbReference>
<dbReference type="PRINTS" id="PR00730">
    <property type="entry name" value="THERMOLYSIN"/>
</dbReference>
<evidence type="ECO:0000256" key="2">
    <source>
        <dbReference type="ARBA" id="ARBA00022670"/>
    </source>
</evidence>
<evidence type="ECO:0000256" key="8">
    <source>
        <dbReference type="SAM" id="Phobius"/>
    </source>
</evidence>
<feature type="domain" description="FTP" evidence="11">
    <location>
        <begin position="291"/>
        <end position="335"/>
    </location>
</feature>
<dbReference type="Gene3D" id="3.10.170.10">
    <property type="match status" value="1"/>
</dbReference>
<dbReference type="Gene3D" id="1.10.390.10">
    <property type="entry name" value="Neutral Protease Domain 2"/>
    <property type="match status" value="1"/>
</dbReference>
<keyword evidence="13" id="KW-1185">Reference proteome</keyword>
<gene>
    <name evidence="12" type="ORF">Pa4123_39900</name>
</gene>
<feature type="domain" description="Peptidase M4" evidence="9">
    <location>
        <begin position="465"/>
        <end position="541"/>
    </location>
</feature>
<evidence type="ECO:0000313" key="12">
    <source>
        <dbReference type="EMBL" id="GLH98715.1"/>
    </source>
</evidence>
<dbReference type="Gene3D" id="3.10.450.490">
    <property type="match status" value="1"/>
</dbReference>
<dbReference type="RefSeq" id="WP_281897872.1">
    <property type="nucleotide sequence ID" value="NZ_BSDI01000018.1"/>
</dbReference>
<organism evidence="12 13">
    <name type="scientific">Phytohabitans aurantiacus</name>
    <dbReference type="NCBI Taxonomy" id="3016789"/>
    <lineage>
        <taxon>Bacteria</taxon>
        <taxon>Bacillati</taxon>
        <taxon>Actinomycetota</taxon>
        <taxon>Actinomycetes</taxon>
        <taxon>Micromonosporales</taxon>
        <taxon>Micromonosporaceae</taxon>
    </lineage>
</organism>
<dbReference type="Pfam" id="PF07504">
    <property type="entry name" value="FTP"/>
    <property type="match status" value="1"/>
</dbReference>
<comment type="caution">
    <text evidence="12">The sequence shown here is derived from an EMBL/GenBank/DDBJ whole genome shotgun (WGS) entry which is preliminary data.</text>
</comment>
<evidence type="ECO:0000256" key="6">
    <source>
        <dbReference type="ARBA" id="ARBA00022833"/>
    </source>
</evidence>
<dbReference type="Pfam" id="PF02868">
    <property type="entry name" value="Peptidase_M4_C"/>
    <property type="match status" value="1"/>
</dbReference>
<evidence type="ECO:0000313" key="13">
    <source>
        <dbReference type="Proteomes" id="UP001144280"/>
    </source>
</evidence>
<dbReference type="InterPro" id="IPR013856">
    <property type="entry name" value="Peptidase_M4_domain"/>
</dbReference>
<keyword evidence="6" id="KW-0862">Zinc</keyword>
<dbReference type="SUPFAM" id="SSF55486">
    <property type="entry name" value="Metalloproteases ('zincins'), catalytic domain"/>
    <property type="match status" value="1"/>
</dbReference>
<proteinExistence type="inferred from homology"/>
<dbReference type="EMBL" id="BSDI01000018">
    <property type="protein sequence ID" value="GLH98715.1"/>
    <property type="molecule type" value="Genomic_DNA"/>
</dbReference>
<keyword evidence="8" id="KW-1133">Transmembrane helix</keyword>
<keyword evidence="2" id="KW-0645">Protease</keyword>
<name>A0ABQ5QZF2_9ACTN</name>
<dbReference type="InterPro" id="IPR027268">
    <property type="entry name" value="Peptidase_M4/M1_CTD_sf"/>
</dbReference>
<keyword evidence="5" id="KW-0378">Hydrolase</keyword>
<keyword evidence="8" id="KW-0472">Membrane</keyword>
<keyword evidence="7" id="KW-0482">Metalloprotease</keyword>
<feature type="transmembrane region" description="Helical" evidence="8">
    <location>
        <begin position="155"/>
        <end position="176"/>
    </location>
</feature>
<comment type="similarity">
    <text evidence="1">Belongs to the peptidase M4 family.</text>
</comment>
<dbReference type="Proteomes" id="UP001144280">
    <property type="component" value="Unassembled WGS sequence"/>
</dbReference>
<feature type="domain" description="Peptidase M4 C-terminal" evidence="10">
    <location>
        <begin position="545"/>
        <end position="692"/>
    </location>
</feature>
<evidence type="ECO:0000259" key="10">
    <source>
        <dbReference type="Pfam" id="PF02868"/>
    </source>
</evidence>
<dbReference type="PANTHER" id="PTHR33794:SF1">
    <property type="entry name" value="BACILLOLYSIN"/>
    <property type="match status" value="1"/>
</dbReference>
<dbReference type="InterPro" id="IPR050728">
    <property type="entry name" value="Zinc_Metalloprotease_M4"/>
</dbReference>
<dbReference type="InterPro" id="IPR011096">
    <property type="entry name" value="FTP_domain"/>
</dbReference>
<evidence type="ECO:0000256" key="7">
    <source>
        <dbReference type="ARBA" id="ARBA00023049"/>
    </source>
</evidence>
<dbReference type="CDD" id="cd09597">
    <property type="entry name" value="M4_TLP"/>
    <property type="match status" value="1"/>
</dbReference>
<keyword evidence="3" id="KW-0479">Metal-binding</keyword>
<dbReference type="PANTHER" id="PTHR33794">
    <property type="entry name" value="BACILLOLYSIN"/>
    <property type="match status" value="1"/>
</dbReference>
<sequence>MPVRRWSGLCRVGVEALGAAALTIGVCWAILTLLAGGDTAAGEIGGFLGADMAGTAAAVAASTGAPVDWTVAGIGGRLYPVTFLLAGSPLALLVAGPLAGAAVVGVRARAMLERGGHAAGVAVAAATYATTLASFAAAGTALAGDPLVRLAVPTVPLAAAALVWAFAGILAANVLGGLPRTASRSRRAAVVAAVVAAGALVAVLASAEPPADRVLPFGGGASKPRIGYKRPGVATELARLRTEQGAEPLVSNDPWRGTPSMVGTRSRLDGGVPAWMNRHAGLFGLADPANSLRPQREQRDRTGERHLWYEQHVGGVPVYGSRVGIHLDRTGQYVEFVTNGAEPALKVESTQATVPAGDALRTARLAMPNGRLVEPAKLYLLPSNPQPDKPTPAVLAWQVWLTDLTDGLSNAYFVDARSGRLVYAMPMTTHARDRKIYDANKLTELPILPKRTEGEGATGIDDVDDAYDYLGATYDYYYSEFGRDSYDGKGGDLRAFVRVRNKANEPMRNAAFIPDDIDTMVFGEGMTTVDVVAHELTHGVTFNSAGLWYMYQSGALNESFSDIFGERIENYAKGAHDWLVGGQIPGGALRSMADPTIYGDPAHYSDFKSSCSDWGGVHSNSGIQNKAFYLLTQQIGITKAAQIAYRTLTTYLGERARFTDSRIGFIESANKLFGKGSAEAKAAADAWTAVGVDGVFEQPRQDCPCFADESLAGAGVGGLDPQGPGVDAVLAALLHVRDLFSAARTPALAYYEVVYVTYGQRAIELMTADDELRKRTAHAMQTLQPALRTVGTADGDSTVVSQEMLDELNGLMNDYAEADVAAGGGALAERIGQELDRAAFDQLAGKTVNQALAFLDTRVG</sequence>
<dbReference type="InterPro" id="IPR023612">
    <property type="entry name" value="Peptidase_M4"/>
</dbReference>
<dbReference type="InterPro" id="IPR001570">
    <property type="entry name" value="Peptidase_M4_C_domain"/>
</dbReference>
<feature type="transmembrane region" description="Helical" evidence="8">
    <location>
        <begin position="83"/>
        <end position="106"/>
    </location>
</feature>
<reference evidence="12" key="1">
    <citation type="submission" date="2022-12" db="EMBL/GenBank/DDBJ databases">
        <title>New Phytohabitans aurantiacus sp. RD004123 nov., an actinomycete isolated from soil.</title>
        <authorList>
            <person name="Triningsih D.W."/>
            <person name="Harunari E."/>
            <person name="Igarashi Y."/>
        </authorList>
    </citation>
    <scope>NUCLEOTIDE SEQUENCE</scope>
    <source>
        <strain evidence="12">RD004123</strain>
    </source>
</reference>
<evidence type="ECO:0000256" key="4">
    <source>
        <dbReference type="ARBA" id="ARBA00022729"/>
    </source>
</evidence>
<keyword evidence="4" id="KW-0732">Signal</keyword>